<dbReference type="GeneTree" id="ENSGT00940000165997"/>
<feature type="compositionally biased region" description="Polar residues" evidence="1">
    <location>
        <begin position="1"/>
        <end position="25"/>
    </location>
</feature>
<accession>A0AAQ5ZP40</accession>
<dbReference type="Ensembl" id="ENSAOCT00000064158.1">
    <property type="protein sequence ID" value="ENSAOCP00000067833.1"/>
    <property type="gene ID" value="ENSAOCG00000017285.2"/>
</dbReference>
<evidence type="ECO:0000313" key="2">
    <source>
        <dbReference type="Ensembl" id="ENSAOCP00000067833.1"/>
    </source>
</evidence>
<dbReference type="AlphaFoldDB" id="A0AAQ5ZP40"/>
<reference evidence="2" key="2">
    <citation type="submission" date="2025-08" db="UniProtKB">
        <authorList>
            <consortium name="Ensembl"/>
        </authorList>
    </citation>
    <scope>IDENTIFICATION</scope>
</reference>
<reference evidence="2 3" key="1">
    <citation type="submission" date="2022-01" db="EMBL/GenBank/DDBJ databases">
        <title>A chromosome-scale genome assembly of the false clownfish, Amphiprion ocellaris.</title>
        <authorList>
            <person name="Ryu T."/>
        </authorList>
    </citation>
    <scope>NUCLEOTIDE SEQUENCE [LARGE SCALE GENOMIC DNA]</scope>
</reference>
<feature type="compositionally biased region" description="Low complexity" evidence="1">
    <location>
        <begin position="84"/>
        <end position="97"/>
    </location>
</feature>
<sequence>MDGGEEQNTGSTTNGTPQTSGNSRPPQIAHMSLYERQAVQALQALQRQPQAAQYFQHLMLQQQINNAQLHNLAAVQQVTRNTTRTQTTATATAAATRGSFYHHRSPV</sequence>
<keyword evidence="3" id="KW-1185">Reference proteome</keyword>
<proteinExistence type="predicted"/>
<evidence type="ECO:0000313" key="3">
    <source>
        <dbReference type="Proteomes" id="UP001501940"/>
    </source>
</evidence>
<organism evidence="2 3">
    <name type="scientific">Amphiprion ocellaris</name>
    <name type="common">Clown anemonefish</name>
    <dbReference type="NCBI Taxonomy" id="80972"/>
    <lineage>
        <taxon>Eukaryota</taxon>
        <taxon>Metazoa</taxon>
        <taxon>Chordata</taxon>
        <taxon>Craniata</taxon>
        <taxon>Vertebrata</taxon>
        <taxon>Euteleostomi</taxon>
        <taxon>Actinopterygii</taxon>
        <taxon>Neopterygii</taxon>
        <taxon>Teleostei</taxon>
        <taxon>Neoteleostei</taxon>
        <taxon>Acanthomorphata</taxon>
        <taxon>Ovalentaria</taxon>
        <taxon>Pomacentridae</taxon>
        <taxon>Amphiprion</taxon>
    </lineage>
</organism>
<name>A0AAQ5ZP40_AMPOC</name>
<feature type="region of interest" description="Disordered" evidence="1">
    <location>
        <begin position="1"/>
        <end position="29"/>
    </location>
</feature>
<gene>
    <name evidence="2" type="primary">PHC1</name>
</gene>
<feature type="region of interest" description="Disordered" evidence="1">
    <location>
        <begin position="84"/>
        <end position="107"/>
    </location>
</feature>
<protein>
    <recommendedName>
        <fullName evidence="4">Polyhomeotic homolog 1</fullName>
    </recommendedName>
</protein>
<dbReference type="Proteomes" id="UP001501940">
    <property type="component" value="Chromosome 9"/>
</dbReference>
<evidence type="ECO:0008006" key="4">
    <source>
        <dbReference type="Google" id="ProtNLM"/>
    </source>
</evidence>
<reference evidence="2" key="3">
    <citation type="submission" date="2025-09" db="UniProtKB">
        <authorList>
            <consortium name="Ensembl"/>
        </authorList>
    </citation>
    <scope>IDENTIFICATION</scope>
</reference>
<evidence type="ECO:0000256" key="1">
    <source>
        <dbReference type="SAM" id="MobiDB-lite"/>
    </source>
</evidence>